<proteinExistence type="predicted"/>
<name>A0A9P4IJT2_9PEZI</name>
<reference evidence="2" key="1">
    <citation type="journal article" date="2020" name="Stud. Mycol.">
        <title>101 Dothideomycetes genomes: a test case for predicting lifestyles and emergence of pathogens.</title>
        <authorList>
            <person name="Haridas S."/>
            <person name="Albert R."/>
            <person name="Binder M."/>
            <person name="Bloem J."/>
            <person name="Labutti K."/>
            <person name="Salamov A."/>
            <person name="Andreopoulos B."/>
            <person name="Baker S."/>
            <person name="Barry K."/>
            <person name="Bills G."/>
            <person name="Bluhm B."/>
            <person name="Cannon C."/>
            <person name="Castanera R."/>
            <person name="Culley D."/>
            <person name="Daum C."/>
            <person name="Ezra D."/>
            <person name="Gonzalez J."/>
            <person name="Henrissat B."/>
            <person name="Kuo A."/>
            <person name="Liang C."/>
            <person name="Lipzen A."/>
            <person name="Lutzoni F."/>
            <person name="Magnuson J."/>
            <person name="Mondo S."/>
            <person name="Nolan M."/>
            <person name="Ohm R."/>
            <person name="Pangilinan J."/>
            <person name="Park H.-J."/>
            <person name="Ramirez L."/>
            <person name="Alfaro M."/>
            <person name="Sun H."/>
            <person name="Tritt A."/>
            <person name="Yoshinaga Y."/>
            <person name="Zwiers L.-H."/>
            <person name="Turgeon B."/>
            <person name="Goodwin S."/>
            <person name="Spatafora J."/>
            <person name="Crous P."/>
            <person name="Grigoriev I."/>
        </authorList>
    </citation>
    <scope>NUCLEOTIDE SEQUENCE</scope>
    <source>
        <strain evidence="2">CBS 133067</strain>
    </source>
</reference>
<evidence type="ECO:0000313" key="3">
    <source>
        <dbReference type="Proteomes" id="UP000799772"/>
    </source>
</evidence>
<keyword evidence="1" id="KW-0812">Transmembrane</keyword>
<dbReference type="InterPro" id="IPR019419">
    <property type="entry name" value="AIM19"/>
</dbReference>
<comment type="caution">
    <text evidence="2">The sequence shown here is derived from an EMBL/GenBank/DDBJ whole genome shotgun (WGS) entry which is preliminary data.</text>
</comment>
<evidence type="ECO:0000256" key="1">
    <source>
        <dbReference type="SAM" id="Phobius"/>
    </source>
</evidence>
<dbReference type="OrthoDB" id="4868994at2759"/>
<keyword evidence="1" id="KW-1133">Transmembrane helix</keyword>
<feature type="transmembrane region" description="Helical" evidence="1">
    <location>
        <begin position="45"/>
        <end position="63"/>
    </location>
</feature>
<keyword evidence="3" id="KW-1185">Reference proteome</keyword>
<protein>
    <submittedName>
        <fullName evidence="2">Uncharacterized protein</fullName>
    </submittedName>
</protein>
<dbReference type="Pfam" id="PF10315">
    <property type="entry name" value="Aim19"/>
    <property type="match status" value="1"/>
</dbReference>
<feature type="transmembrane region" description="Helical" evidence="1">
    <location>
        <begin position="69"/>
        <end position="87"/>
    </location>
</feature>
<dbReference type="Proteomes" id="UP000799772">
    <property type="component" value="Unassembled WGS sequence"/>
</dbReference>
<accession>A0A9P4IJT2</accession>
<gene>
    <name evidence="2" type="ORF">NA57DRAFT_74136</name>
</gene>
<dbReference type="EMBL" id="ML978124">
    <property type="protein sequence ID" value="KAF2100530.1"/>
    <property type="molecule type" value="Genomic_DNA"/>
</dbReference>
<evidence type="ECO:0000313" key="2">
    <source>
        <dbReference type="EMBL" id="KAF2100530.1"/>
    </source>
</evidence>
<feature type="transmembrane region" description="Helical" evidence="1">
    <location>
        <begin position="99"/>
        <end position="121"/>
    </location>
</feature>
<sequence>MSSKSPEERVKQTAAYYVKAWGENPLPATVLATLITAQHMRPFRLLPMLFPPVLLFSSYMNIAGYKVDSAGTTAAWSAIYWLLAGRRKQGIYSKFGTRGLIRGATLGLCAANVVGGGWAWMMGRRKEEDAN</sequence>
<dbReference type="AlphaFoldDB" id="A0A9P4IJT2"/>
<keyword evidence="1" id="KW-0472">Membrane</keyword>
<organism evidence="2 3">
    <name type="scientific">Rhizodiscina lignyota</name>
    <dbReference type="NCBI Taxonomy" id="1504668"/>
    <lineage>
        <taxon>Eukaryota</taxon>
        <taxon>Fungi</taxon>
        <taxon>Dikarya</taxon>
        <taxon>Ascomycota</taxon>
        <taxon>Pezizomycotina</taxon>
        <taxon>Dothideomycetes</taxon>
        <taxon>Pleosporomycetidae</taxon>
        <taxon>Aulographales</taxon>
        <taxon>Rhizodiscinaceae</taxon>
        <taxon>Rhizodiscina</taxon>
    </lineage>
</organism>